<evidence type="ECO:0000313" key="2">
    <source>
        <dbReference type="Proteomes" id="UP001432251"/>
    </source>
</evidence>
<protein>
    <submittedName>
        <fullName evidence="1">SGNH/GDSL hydrolase family protein</fullName>
        <ecNumber evidence="1">3.1.-.-</ecNumber>
    </submittedName>
</protein>
<organism evidence="1 2">
    <name type="scientific">Streptomyces citrinus</name>
    <dbReference type="NCBI Taxonomy" id="3118173"/>
    <lineage>
        <taxon>Bacteria</taxon>
        <taxon>Bacillati</taxon>
        <taxon>Actinomycetota</taxon>
        <taxon>Actinomycetes</taxon>
        <taxon>Kitasatosporales</taxon>
        <taxon>Streptomycetaceae</taxon>
        <taxon>Streptomyces</taxon>
    </lineage>
</organism>
<evidence type="ECO:0000313" key="1">
    <source>
        <dbReference type="EMBL" id="WWQ68252.1"/>
    </source>
</evidence>
<gene>
    <name evidence="1" type="ORF">V2W30_36260</name>
</gene>
<dbReference type="EMBL" id="CP146022">
    <property type="protein sequence ID" value="WWQ68252.1"/>
    <property type="molecule type" value="Genomic_DNA"/>
</dbReference>
<reference evidence="1" key="1">
    <citation type="journal article" date="2025" name="Int. J. Syst. Evol. Microbiol.">
        <title>Streptomyces citrinus sp. nov., with yellow diffusible pigment.</title>
        <authorList>
            <person name="He Y."/>
            <person name="Yang E."/>
            <person name="Xu J."/>
            <person name="Sun Y."/>
            <person name="Sun L."/>
        </authorList>
    </citation>
    <scope>NUCLEOTIDE SEQUENCE</scope>
    <source>
        <strain evidence="1">Q6</strain>
    </source>
</reference>
<name>A0ACD5AM02_9ACTN</name>
<proteinExistence type="predicted"/>
<sequence length="317" mass="32373">MPEPHAPAGARSARRARGAALALSAALVVPLALTAGSGTAAAAPGGHHDSRTKPHKHHLNTHKYVALGDSYAAGIGIPDQLGTPAGCGRSNHNYPSLTAKGIGFDRFTDVTCGGARTVDMTQPQTVTGGVNPPQLNAVTADTSVVTVQIGGNDIGFGEIIGRCASVSASDPFGDPCHKLYTAGGTDQLAARVDATAAKVASVVRGIHRKAPHARILVLGYPAILPDSGIGCFSTVPVAFGDVPYLRDTQKRLNAMIAAQARKGGARYVDVYGPSVGHDACRPTGRWVEGVNPSTPFHPNAVGHEGMAAAVAAALPAR</sequence>
<keyword evidence="1" id="KW-0378">Hydrolase</keyword>
<dbReference type="EC" id="3.1.-.-" evidence="1"/>
<accession>A0ACD5AM02</accession>
<dbReference type="Proteomes" id="UP001432251">
    <property type="component" value="Chromosome"/>
</dbReference>
<keyword evidence="2" id="KW-1185">Reference proteome</keyword>